<comment type="caution">
    <text evidence="1">The sequence shown here is derived from an EMBL/GenBank/DDBJ whole genome shotgun (WGS) entry which is preliminary data.</text>
</comment>
<name>A0ABU5ZE37_9BACL</name>
<organism evidence="1 2">
    <name type="scientific">Ferviditalea candida</name>
    <dbReference type="NCBI Taxonomy" id="3108399"/>
    <lineage>
        <taxon>Bacteria</taxon>
        <taxon>Bacillati</taxon>
        <taxon>Bacillota</taxon>
        <taxon>Bacilli</taxon>
        <taxon>Bacillales</taxon>
        <taxon>Paenibacillaceae</taxon>
        <taxon>Ferviditalea</taxon>
    </lineage>
</organism>
<dbReference type="InterPro" id="IPR000250">
    <property type="entry name" value="Peptidase_G1"/>
</dbReference>
<sequence>MQLWRYKTKKGRGHRVRIPHEVQQAEFIGASQFGWSSTNWSGYAVSSSDKGAYSSVSGSWTVPAVKAPPIQPVTPWQKVLQFILSLLGISTGKDVYSASWIGIDGFNNSNLIQTGTAQNYVNGKTQYYAWWEILPNPETVIDPSKYPVNAGDKMQANISKQSDGTWTIQLIDWTQGWTFAKKGVNYTGPQTSAEWIEEAPEVNLGIAALADYGETAFQSCMVNGGNPQLTAGDGGVMYQNNQVVSIPSLPGPQQNDFNIAYGSQMPKPPSS</sequence>
<dbReference type="Pfam" id="PF01828">
    <property type="entry name" value="Peptidase_A4"/>
    <property type="match status" value="1"/>
</dbReference>
<dbReference type="CDD" id="cd13426">
    <property type="entry name" value="Peptidase_G1"/>
    <property type="match status" value="1"/>
</dbReference>
<dbReference type="InterPro" id="IPR038656">
    <property type="entry name" value="Peptidase_G1_sf"/>
</dbReference>
<gene>
    <name evidence="1" type="ORF">VF724_03670</name>
</gene>
<dbReference type="InterPro" id="IPR013320">
    <property type="entry name" value="ConA-like_dom_sf"/>
</dbReference>
<dbReference type="EMBL" id="JAYJLD010000004">
    <property type="protein sequence ID" value="MEB3100754.1"/>
    <property type="molecule type" value="Genomic_DNA"/>
</dbReference>
<dbReference type="SUPFAM" id="SSF49899">
    <property type="entry name" value="Concanavalin A-like lectins/glucanases"/>
    <property type="match status" value="1"/>
</dbReference>
<dbReference type="PANTHER" id="PTHR37536:SF1">
    <property type="entry name" value="ASPERGILLOPEPSIN, PUTAITVE (AFU_ORTHOLOGUE AFUA_7G01200)"/>
    <property type="match status" value="1"/>
</dbReference>
<keyword evidence="2" id="KW-1185">Reference proteome</keyword>
<dbReference type="Proteomes" id="UP001310386">
    <property type="component" value="Unassembled WGS sequence"/>
</dbReference>
<dbReference type="PANTHER" id="PTHR37536">
    <property type="entry name" value="PUTATIVE (AFU_ORTHOLOGUE AFUA_3G02970)-RELATED"/>
    <property type="match status" value="1"/>
</dbReference>
<dbReference type="Gene3D" id="2.60.120.700">
    <property type="entry name" value="Peptidase G1"/>
    <property type="match status" value="1"/>
</dbReference>
<protein>
    <submittedName>
        <fullName evidence="1">G1 family glutamic endopeptidase</fullName>
    </submittedName>
</protein>
<proteinExistence type="predicted"/>
<evidence type="ECO:0000313" key="1">
    <source>
        <dbReference type="EMBL" id="MEB3100754.1"/>
    </source>
</evidence>
<reference evidence="1" key="1">
    <citation type="submission" date="2023-12" db="EMBL/GenBank/DDBJ databases">
        <title>Fervidustalea candida gen. nov., sp. nov., a novel member of the family Paenibacillaceae isolated from a geothermal area.</title>
        <authorList>
            <person name="Li W.-J."/>
            <person name="Jiao J.-Y."/>
            <person name="Chen Y."/>
        </authorList>
    </citation>
    <scope>NUCLEOTIDE SEQUENCE</scope>
    <source>
        <strain evidence="1">SYSU GA230002</strain>
    </source>
</reference>
<accession>A0ABU5ZE37</accession>
<dbReference type="RefSeq" id="WP_371752873.1">
    <property type="nucleotide sequence ID" value="NZ_JAYJLD010000004.1"/>
</dbReference>
<evidence type="ECO:0000313" key="2">
    <source>
        <dbReference type="Proteomes" id="UP001310386"/>
    </source>
</evidence>